<dbReference type="Pfam" id="PF13376">
    <property type="entry name" value="OmdA"/>
    <property type="match status" value="1"/>
</dbReference>
<proteinExistence type="predicted"/>
<keyword evidence="2" id="KW-1185">Reference proteome</keyword>
<name>A0A2R7YVK3_9ACTN</name>
<accession>A0A2R7YVK3</accession>
<protein>
    <submittedName>
        <fullName evidence="1">Uncharacterized protein</fullName>
    </submittedName>
</protein>
<sequence length="150" mass="15790">MDHQTFRTTLEATGGNNVGIVVPDEVLAGLGRGKRVPVVVTIDGDFTYRTTTGSMGGRSMISFNAATRAATGRAAGDEVEVRLEVDDAPRTVEVPTELQSLLDADEGAAAAWQALSPSKQKAHVLSVADAKTDETRQRRLDKVVAALLGG</sequence>
<comment type="caution">
    <text evidence="1">The sequence shown here is derived from an EMBL/GenBank/DDBJ whole genome shotgun (WGS) entry which is preliminary data.</text>
</comment>
<reference evidence="1 2" key="1">
    <citation type="submission" date="2018-03" db="EMBL/GenBank/DDBJ databases">
        <authorList>
            <person name="Keele B.F."/>
        </authorList>
    </citation>
    <scope>NUCLEOTIDE SEQUENCE [LARGE SCALE GENOMIC DNA]</scope>
    <source>
        <strain evidence="1 2">IB-3</strain>
    </source>
</reference>
<dbReference type="AlphaFoldDB" id="A0A2R7YVK3"/>
<dbReference type="Pfam" id="PF08922">
    <property type="entry name" value="DUF1905"/>
    <property type="match status" value="1"/>
</dbReference>
<dbReference type="InterPro" id="IPR015018">
    <property type="entry name" value="DUF1905"/>
</dbReference>
<evidence type="ECO:0000313" key="2">
    <source>
        <dbReference type="Proteomes" id="UP000244867"/>
    </source>
</evidence>
<organism evidence="1 2">
    <name type="scientific">Nocardioides currus</name>
    <dbReference type="NCBI Taxonomy" id="2133958"/>
    <lineage>
        <taxon>Bacteria</taxon>
        <taxon>Bacillati</taxon>
        <taxon>Actinomycetota</taxon>
        <taxon>Actinomycetes</taxon>
        <taxon>Propionibacteriales</taxon>
        <taxon>Nocardioidaceae</taxon>
        <taxon>Nocardioides</taxon>
    </lineage>
</organism>
<dbReference type="EMBL" id="PYXZ01000008">
    <property type="protein sequence ID" value="PUA79899.1"/>
    <property type="molecule type" value="Genomic_DNA"/>
</dbReference>
<evidence type="ECO:0000313" key="1">
    <source>
        <dbReference type="EMBL" id="PUA79899.1"/>
    </source>
</evidence>
<dbReference type="InterPro" id="IPR037079">
    <property type="entry name" value="AF2212/PG0164-like_sf"/>
</dbReference>
<dbReference type="SUPFAM" id="SSF141694">
    <property type="entry name" value="AF2212/PG0164-like"/>
    <property type="match status" value="1"/>
</dbReference>
<dbReference type="Gene3D" id="2.40.30.100">
    <property type="entry name" value="AF2212/PG0164-like"/>
    <property type="match status" value="1"/>
</dbReference>
<dbReference type="OrthoDB" id="2604865at2"/>
<dbReference type="Proteomes" id="UP000244867">
    <property type="component" value="Unassembled WGS sequence"/>
</dbReference>
<gene>
    <name evidence="1" type="ORF">C7S10_17065</name>
</gene>